<dbReference type="GO" id="GO:0005634">
    <property type="term" value="C:nucleus"/>
    <property type="evidence" value="ECO:0007669"/>
    <property type="project" value="UniProtKB-SubCell"/>
</dbReference>
<dbReference type="InterPro" id="IPR035979">
    <property type="entry name" value="RBD_domain_sf"/>
</dbReference>
<keyword evidence="3" id="KW-0175">Coiled coil</keyword>
<dbReference type="EMBL" id="MPUH01000774">
    <property type="protein sequence ID" value="OMJ74105.1"/>
    <property type="molecule type" value="Genomic_DNA"/>
</dbReference>
<comment type="caution">
    <text evidence="5">The sequence shown here is derived from an EMBL/GenBank/DDBJ whole genome shotgun (WGS) entry which is preliminary data.</text>
</comment>
<dbReference type="GO" id="GO:0003676">
    <property type="term" value="F:nucleic acid binding"/>
    <property type="evidence" value="ECO:0007669"/>
    <property type="project" value="InterPro"/>
</dbReference>
<dbReference type="PANTHER" id="PTHR36326">
    <property type="entry name" value="PROTEIN POLLENLESS 3-LIKE 2"/>
    <property type="match status" value="1"/>
</dbReference>
<evidence type="ECO:0000313" key="6">
    <source>
        <dbReference type="Proteomes" id="UP000187209"/>
    </source>
</evidence>
<dbReference type="InterPro" id="IPR012677">
    <property type="entry name" value="Nucleotide-bd_a/b_plait_sf"/>
</dbReference>
<name>A0A1R2BBQ2_9CILI</name>
<dbReference type="PANTHER" id="PTHR36326:SF7">
    <property type="entry name" value="PROTEIN POLLENLESS 3-LIKE 2"/>
    <property type="match status" value="1"/>
</dbReference>
<evidence type="ECO:0000256" key="1">
    <source>
        <dbReference type="ARBA" id="ARBA00004123"/>
    </source>
</evidence>
<proteinExistence type="predicted"/>
<comment type="subcellular location">
    <subcellularLocation>
        <location evidence="1">Nucleus</location>
    </subcellularLocation>
</comment>
<evidence type="ECO:0008006" key="7">
    <source>
        <dbReference type="Google" id="ProtNLM"/>
    </source>
</evidence>
<evidence type="ECO:0000313" key="5">
    <source>
        <dbReference type="EMBL" id="OMJ74105.1"/>
    </source>
</evidence>
<evidence type="ECO:0000256" key="4">
    <source>
        <dbReference type="ARBA" id="ARBA00023242"/>
    </source>
</evidence>
<dbReference type="Gene3D" id="3.30.70.330">
    <property type="match status" value="1"/>
</dbReference>
<keyword evidence="6" id="KW-1185">Reference proteome</keyword>
<organism evidence="5 6">
    <name type="scientific">Stentor coeruleus</name>
    <dbReference type="NCBI Taxonomy" id="5963"/>
    <lineage>
        <taxon>Eukaryota</taxon>
        <taxon>Sar</taxon>
        <taxon>Alveolata</taxon>
        <taxon>Ciliophora</taxon>
        <taxon>Postciliodesmatophora</taxon>
        <taxon>Heterotrichea</taxon>
        <taxon>Heterotrichida</taxon>
        <taxon>Stentoridae</taxon>
        <taxon>Stentor</taxon>
    </lineage>
</organism>
<dbReference type="SUPFAM" id="SSF54928">
    <property type="entry name" value="RNA-binding domain, RBD"/>
    <property type="match status" value="1"/>
</dbReference>
<evidence type="ECO:0000256" key="3">
    <source>
        <dbReference type="ARBA" id="ARBA00023054"/>
    </source>
</evidence>
<dbReference type="OrthoDB" id="10258631at2759"/>
<sequence>MTQIISNFTTSREIFNEIQRDSFLPSRLPTQKSTLKGFPKEKHIKAISRESRTFYPIPKGDSPYALAKKAEYMEKDLCKAEYYYKQAIVEGDRAESAIKDLAGVIHQQGKTLEAIQILKDNKNLFDSDPTKYENLLQNLKRQVVQKGNRLNKLLKVSPLPIESSLEDVLNLFSNCKRITDVELYNEGSSSYAILKFSTHSAARKTLESFLGWEKYKVEWISITGDSAGNANHKRGESRKDRVLFVYRIFHRDPESRALVLPLDAHPVVADIKMSDWQSKYLIGNSLYI</sequence>
<keyword evidence="4" id="KW-0539">Nucleus</keyword>
<gene>
    <name evidence="5" type="ORF">SteCoe_27052</name>
</gene>
<keyword evidence="2" id="KW-0677">Repeat</keyword>
<accession>A0A1R2BBQ2</accession>
<dbReference type="InterPro" id="IPR044961">
    <property type="entry name" value="MS5/SDI1"/>
</dbReference>
<protein>
    <recommendedName>
        <fullName evidence="7">RRM domain-containing protein</fullName>
    </recommendedName>
</protein>
<evidence type="ECO:0000256" key="2">
    <source>
        <dbReference type="ARBA" id="ARBA00022737"/>
    </source>
</evidence>
<reference evidence="5 6" key="1">
    <citation type="submission" date="2016-11" db="EMBL/GenBank/DDBJ databases">
        <title>The macronuclear genome of Stentor coeruleus: a giant cell with tiny introns.</title>
        <authorList>
            <person name="Slabodnick M."/>
            <person name="Ruby J.G."/>
            <person name="Reiff S.B."/>
            <person name="Swart E.C."/>
            <person name="Gosai S."/>
            <person name="Prabakaran S."/>
            <person name="Witkowska E."/>
            <person name="Larue G.E."/>
            <person name="Fisher S."/>
            <person name="Freeman R.M."/>
            <person name="Gunawardena J."/>
            <person name="Chu W."/>
            <person name="Stover N.A."/>
            <person name="Gregory B.D."/>
            <person name="Nowacki M."/>
            <person name="Derisi J."/>
            <person name="Roy S.W."/>
            <person name="Marshall W.F."/>
            <person name="Sood P."/>
        </authorList>
    </citation>
    <scope>NUCLEOTIDE SEQUENCE [LARGE SCALE GENOMIC DNA]</scope>
    <source>
        <strain evidence="5">WM001</strain>
    </source>
</reference>
<dbReference type="CDD" id="cd00590">
    <property type="entry name" value="RRM_SF"/>
    <property type="match status" value="1"/>
</dbReference>
<dbReference type="Proteomes" id="UP000187209">
    <property type="component" value="Unassembled WGS sequence"/>
</dbReference>
<dbReference type="AlphaFoldDB" id="A0A1R2BBQ2"/>